<dbReference type="PROSITE" id="PS50989">
    <property type="entry name" value="COA_CT_CTER"/>
    <property type="match status" value="1"/>
</dbReference>
<name>A0A0X1KJ62_9EURY</name>
<organism evidence="4 5">
    <name type="scientific">Thermococcus guaymasensis DSM 11113</name>
    <dbReference type="NCBI Taxonomy" id="1432656"/>
    <lineage>
        <taxon>Archaea</taxon>
        <taxon>Methanobacteriati</taxon>
        <taxon>Methanobacteriota</taxon>
        <taxon>Thermococci</taxon>
        <taxon>Thermococcales</taxon>
        <taxon>Thermococcaceae</taxon>
        <taxon>Thermococcus</taxon>
    </lineage>
</organism>
<dbReference type="AlphaFoldDB" id="A0A0X1KJ62"/>
<dbReference type="GO" id="GO:0004658">
    <property type="term" value="F:propionyl-CoA carboxylase activity"/>
    <property type="evidence" value="ECO:0007669"/>
    <property type="project" value="TreeGrafter"/>
</dbReference>
<keyword evidence="4" id="KW-0808">Transferase</keyword>
<dbReference type="PROSITE" id="PS50980">
    <property type="entry name" value="COA_CT_NTER"/>
    <property type="match status" value="1"/>
</dbReference>
<feature type="domain" description="CoA carboxyltransferase N-terminal" evidence="2">
    <location>
        <begin position="3"/>
        <end position="260"/>
    </location>
</feature>
<dbReference type="SUPFAM" id="SSF52096">
    <property type="entry name" value="ClpP/crotonase"/>
    <property type="match status" value="2"/>
</dbReference>
<dbReference type="PATRIC" id="fig|1432656.3.peg.643"/>
<protein>
    <submittedName>
        <fullName evidence="4">Methylmalonyl-CoA carboxyltransferase</fullName>
    </submittedName>
</protein>
<dbReference type="Proteomes" id="UP000062043">
    <property type="component" value="Chromosome"/>
</dbReference>
<dbReference type="STRING" id="1432656.X802_03340"/>
<evidence type="ECO:0000259" key="3">
    <source>
        <dbReference type="PROSITE" id="PS50989"/>
    </source>
</evidence>
<dbReference type="Gene3D" id="3.90.226.10">
    <property type="entry name" value="2-enoyl-CoA Hydratase, Chain A, domain 1"/>
    <property type="match status" value="2"/>
</dbReference>
<dbReference type="PANTHER" id="PTHR43842">
    <property type="entry name" value="PROPIONYL-COA CARBOXYLASE BETA CHAIN"/>
    <property type="match status" value="1"/>
</dbReference>
<dbReference type="PANTHER" id="PTHR43842:SF2">
    <property type="entry name" value="PROPIONYL-COA CARBOXYLASE BETA CHAIN, MITOCHONDRIAL"/>
    <property type="match status" value="1"/>
</dbReference>
<dbReference type="OrthoDB" id="30579at2157"/>
<evidence type="ECO:0000256" key="1">
    <source>
        <dbReference type="ARBA" id="ARBA00006102"/>
    </source>
</evidence>
<comment type="similarity">
    <text evidence="1">Belongs to the AccD/PCCB family.</text>
</comment>
<dbReference type="RefSeq" id="WP_062370969.1">
    <property type="nucleotide sequence ID" value="NZ_CP007140.1"/>
</dbReference>
<dbReference type="EMBL" id="CP007140">
    <property type="protein sequence ID" value="AJC71303.1"/>
    <property type="molecule type" value="Genomic_DNA"/>
</dbReference>
<gene>
    <name evidence="4" type="ORF">X802_03340</name>
</gene>
<sequence>MSMEEKLNELYERRKKILAMGGEKAVEKQHAKGKLTARERIEKLLDPGSFVELGMFVKHRGTEFGMDKRELPADGVITGYGTIDGRLVFVYAQDFTVMGGSLGEMHAAKIKRVMELALEAGAPVIGLNDSGGARIQEGVDSLKGYGEIFKMNTLLSGVVPQITAIMGPCAGGAVYSPAIGDFILMVDNPASFMFITGPQVVKAVTGVEVTPVQLGGAMVHAQKAGQAHLIGKSDEEVLALIRRLVSYLPSNNMEKPPKVKTSDLPFRKSERLYEIVPDDPNKPYDVRDVIYEIVDRDENGNPDFLEILPYFAPNAVVGFGRMNGQTVGIVANNPKYFAGVLDIDSSDKIARFVRTCDAFNIPIVTLVDVPGYLPGVDQESRGIIRHGAKVLYAYAEATVPMVTVILRKAYGGAYLAMGSKHLGADFVFAWPTAEIAVMGPEGAANIIFRKEIAQAENPEEVRGQKIAEYREKFANPYVAASRGYIDDVIDPAETRGKVIMALEALESKRVKLPPKKHGNIPL</sequence>
<dbReference type="FunFam" id="3.90.226.10:FF:000016">
    <property type="entry name" value="Propionyl-CoA carboxylase, beta subunit"/>
    <property type="match status" value="1"/>
</dbReference>
<accession>A0A0X1KJ62</accession>
<dbReference type="InterPro" id="IPR051047">
    <property type="entry name" value="AccD/PCCB"/>
</dbReference>
<proteinExistence type="inferred from homology"/>
<dbReference type="GeneID" id="27134688"/>
<evidence type="ECO:0000313" key="4">
    <source>
        <dbReference type="EMBL" id="AJC71303.1"/>
    </source>
</evidence>
<evidence type="ECO:0000313" key="5">
    <source>
        <dbReference type="Proteomes" id="UP000062043"/>
    </source>
</evidence>
<dbReference type="GO" id="GO:0016740">
    <property type="term" value="F:transferase activity"/>
    <property type="evidence" value="ECO:0007669"/>
    <property type="project" value="UniProtKB-KW"/>
</dbReference>
<dbReference type="InterPro" id="IPR011763">
    <property type="entry name" value="COA_CT_C"/>
</dbReference>
<dbReference type="FunFam" id="3.90.226.10:FF:000017">
    <property type="entry name" value="Propionyl-CoA carboxylase subunit beta 5"/>
    <property type="match status" value="1"/>
</dbReference>
<dbReference type="Pfam" id="PF01039">
    <property type="entry name" value="Carboxyl_trans"/>
    <property type="match status" value="1"/>
</dbReference>
<feature type="domain" description="CoA carboxyltransferase C-terminal" evidence="3">
    <location>
        <begin position="264"/>
        <end position="504"/>
    </location>
</feature>
<keyword evidence="5" id="KW-1185">Reference proteome</keyword>
<dbReference type="InterPro" id="IPR034733">
    <property type="entry name" value="AcCoA_carboxyl_beta"/>
</dbReference>
<evidence type="ECO:0000259" key="2">
    <source>
        <dbReference type="PROSITE" id="PS50980"/>
    </source>
</evidence>
<dbReference type="InterPro" id="IPR011762">
    <property type="entry name" value="COA_CT_N"/>
</dbReference>
<reference evidence="4 5" key="1">
    <citation type="submission" date="2014-01" db="EMBL/GenBank/DDBJ databases">
        <title>Genome sequencing of Thermococcus guaymasensis.</title>
        <authorList>
            <person name="Zhang X."/>
            <person name="Alvare G."/>
            <person name="Fristensky B."/>
            <person name="Chen L."/>
            <person name="Suen T."/>
            <person name="Chen Q."/>
            <person name="Ma K."/>
        </authorList>
    </citation>
    <scope>NUCLEOTIDE SEQUENCE [LARGE SCALE GENOMIC DNA]</scope>
    <source>
        <strain evidence="4 5">DSM 11113</strain>
    </source>
</reference>
<dbReference type="InterPro" id="IPR029045">
    <property type="entry name" value="ClpP/crotonase-like_dom_sf"/>
</dbReference>
<dbReference type="KEGG" id="tgy:X802_03340"/>